<reference evidence="3" key="2">
    <citation type="submission" date="2020-09" db="EMBL/GenBank/DDBJ databases">
        <authorList>
            <person name="Sun Q."/>
            <person name="Zhou Y."/>
        </authorList>
    </citation>
    <scope>NUCLEOTIDE SEQUENCE</scope>
    <source>
        <strain evidence="3">CGMCC 4.7306</strain>
    </source>
</reference>
<sequence>MLTADLEILDGILAATAAADVEPTVCETAAAIRPFWSRSPMVIIGADQARQAAELLLPHRTEVFVVGPPDRLAEMSVWSAPLGAAVVRLPDGAGALSGAVADLTGSQPGSGRLVTVVGGSGGVGASTLAAALAIGATLRGLPAMLVDLDVLGGGIDLLVGAEGVAGWRWPRLGAAQGHLGDLTGHLPRIVGLDVLSTTRDDPRPDPDQLAPGAVRAVLASATRTHRLVVVDLPRSLTPAALEALRRADLAVLMASAEVRGIAAARRVADTLRETTDAPALVVRRPRGAGIDLSVVAESVGVGLAGAVGPDASLLRGAERGDPPGRAPRSPLARLSSKLLDRVLDESGPDR</sequence>
<comment type="caution">
    <text evidence="3">The sequence shown here is derived from an EMBL/GenBank/DDBJ whole genome shotgun (WGS) entry which is preliminary data.</text>
</comment>
<feature type="region of interest" description="Disordered" evidence="1">
    <location>
        <begin position="312"/>
        <end position="331"/>
    </location>
</feature>
<feature type="domain" description="Rv3660c-like CheY-like N-terminal" evidence="2">
    <location>
        <begin position="3"/>
        <end position="107"/>
    </location>
</feature>
<evidence type="ECO:0000313" key="4">
    <source>
        <dbReference type="Proteomes" id="UP000613840"/>
    </source>
</evidence>
<accession>A0A917SGX7</accession>
<dbReference type="GO" id="GO:0005524">
    <property type="term" value="F:ATP binding"/>
    <property type="evidence" value="ECO:0007669"/>
    <property type="project" value="TreeGrafter"/>
</dbReference>
<gene>
    <name evidence="3" type="ORF">GCM10011575_44460</name>
</gene>
<evidence type="ECO:0000313" key="3">
    <source>
        <dbReference type="EMBL" id="GGL81266.1"/>
    </source>
</evidence>
<dbReference type="NCBIfam" id="TIGR03815">
    <property type="entry name" value="CpaE_hom_Actino"/>
    <property type="match status" value="1"/>
</dbReference>
<dbReference type="InterPro" id="IPR027417">
    <property type="entry name" value="P-loop_NTPase"/>
</dbReference>
<dbReference type="GO" id="GO:0005829">
    <property type="term" value="C:cytosol"/>
    <property type="evidence" value="ECO:0007669"/>
    <property type="project" value="TreeGrafter"/>
</dbReference>
<dbReference type="Proteomes" id="UP000613840">
    <property type="component" value="Unassembled WGS sequence"/>
</dbReference>
<dbReference type="SUPFAM" id="SSF52540">
    <property type="entry name" value="P-loop containing nucleoside triphosphate hydrolases"/>
    <property type="match status" value="1"/>
</dbReference>
<organism evidence="3 4">
    <name type="scientific">Microlunatus endophyticus</name>
    <dbReference type="NCBI Taxonomy" id="1716077"/>
    <lineage>
        <taxon>Bacteria</taxon>
        <taxon>Bacillati</taxon>
        <taxon>Actinomycetota</taxon>
        <taxon>Actinomycetes</taxon>
        <taxon>Propionibacteriales</taxon>
        <taxon>Propionibacteriaceae</taxon>
        <taxon>Microlunatus</taxon>
    </lineage>
</organism>
<dbReference type="GO" id="GO:0051782">
    <property type="term" value="P:negative regulation of cell division"/>
    <property type="evidence" value="ECO:0007669"/>
    <property type="project" value="TreeGrafter"/>
</dbReference>
<dbReference type="EMBL" id="BMMZ01000016">
    <property type="protein sequence ID" value="GGL81266.1"/>
    <property type="molecule type" value="Genomic_DNA"/>
</dbReference>
<evidence type="ECO:0000259" key="2">
    <source>
        <dbReference type="Pfam" id="PF26563"/>
    </source>
</evidence>
<dbReference type="InterPro" id="IPR022521">
    <property type="entry name" value="Rv3660c"/>
</dbReference>
<evidence type="ECO:0000256" key="1">
    <source>
        <dbReference type="SAM" id="MobiDB-lite"/>
    </source>
</evidence>
<dbReference type="GO" id="GO:0009898">
    <property type="term" value="C:cytoplasmic side of plasma membrane"/>
    <property type="evidence" value="ECO:0007669"/>
    <property type="project" value="TreeGrafter"/>
</dbReference>
<reference evidence="3" key="1">
    <citation type="journal article" date="2014" name="Int. J. Syst. Evol. Microbiol.">
        <title>Complete genome sequence of Corynebacterium casei LMG S-19264T (=DSM 44701T), isolated from a smear-ripened cheese.</title>
        <authorList>
            <consortium name="US DOE Joint Genome Institute (JGI-PGF)"/>
            <person name="Walter F."/>
            <person name="Albersmeier A."/>
            <person name="Kalinowski J."/>
            <person name="Ruckert C."/>
        </authorList>
    </citation>
    <scope>NUCLEOTIDE SEQUENCE</scope>
    <source>
        <strain evidence="3">CGMCC 4.7306</strain>
    </source>
</reference>
<dbReference type="Gene3D" id="3.40.50.300">
    <property type="entry name" value="P-loop containing nucleotide triphosphate hydrolases"/>
    <property type="match status" value="1"/>
</dbReference>
<dbReference type="PANTHER" id="PTHR43384">
    <property type="entry name" value="SEPTUM SITE-DETERMINING PROTEIN MIND HOMOLOG, CHLOROPLASTIC-RELATED"/>
    <property type="match status" value="1"/>
</dbReference>
<dbReference type="PANTHER" id="PTHR43384:SF11">
    <property type="entry name" value="SEPTUM SITE DETERMINING PROTEIN"/>
    <property type="match status" value="1"/>
</dbReference>
<dbReference type="Pfam" id="PF26563">
    <property type="entry name" value="Rv3660c_N"/>
    <property type="match status" value="1"/>
</dbReference>
<protein>
    <submittedName>
        <fullName evidence="3">Septum formation initiator</fullName>
    </submittedName>
</protein>
<dbReference type="AlphaFoldDB" id="A0A917SGX7"/>
<dbReference type="InterPro" id="IPR059050">
    <property type="entry name" value="Rv3660c_N"/>
</dbReference>
<dbReference type="GO" id="GO:0016887">
    <property type="term" value="F:ATP hydrolysis activity"/>
    <property type="evidence" value="ECO:0007669"/>
    <property type="project" value="TreeGrafter"/>
</dbReference>
<name>A0A917SGX7_9ACTN</name>
<keyword evidence="4" id="KW-1185">Reference proteome</keyword>
<proteinExistence type="predicted"/>
<dbReference type="InterPro" id="IPR050625">
    <property type="entry name" value="ParA/MinD_ATPase"/>
</dbReference>